<sequence length="214" mass="23807">MPKIMPLPFLLWKIETEAPHYIVMMTQSMSPMRAAMKILASQCAGNEETPENTKETASTASSDAIDTPRDNNNANNSPSNNTTGDIPSSNAFEHENNTAASHNEDEPTDVSAGDRDAAEASTDTIALLEATSELVPKIIDDVDKLVQELVEKRKRPEEWIARRIFGDAFHVMDRVKVPIHHTAKAAYFRALREAMFLMDATDVRKVKEVLRKKG</sequence>
<accession>A0A7R9WEC4</accession>
<dbReference type="EMBL" id="HBED01040947">
    <property type="protein sequence ID" value="CAD8322161.1"/>
    <property type="molecule type" value="Transcribed_RNA"/>
</dbReference>
<feature type="compositionally biased region" description="Polar residues" evidence="1">
    <location>
        <begin position="82"/>
        <end position="101"/>
    </location>
</feature>
<evidence type="ECO:0000256" key="1">
    <source>
        <dbReference type="SAM" id="MobiDB-lite"/>
    </source>
</evidence>
<feature type="compositionally biased region" description="Low complexity" evidence="1">
    <location>
        <begin position="71"/>
        <end position="81"/>
    </location>
</feature>
<proteinExistence type="predicted"/>
<evidence type="ECO:0000313" key="2">
    <source>
        <dbReference type="EMBL" id="CAD8322161.1"/>
    </source>
</evidence>
<feature type="compositionally biased region" description="Polar residues" evidence="1">
    <location>
        <begin position="55"/>
        <end position="64"/>
    </location>
</feature>
<dbReference type="AlphaFoldDB" id="A0A7R9WEC4"/>
<gene>
    <name evidence="2" type="ORF">TDUB1175_LOCUS20578</name>
</gene>
<organism evidence="2">
    <name type="scientific">Pseudictyota dubia</name>
    <dbReference type="NCBI Taxonomy" id="2749911"/>
    <lineage>
        <taxon>Eukaryota</taxon>
        <taxon>Sar</taxon>
        <taxon>Stramenopiles</taxon>
        <taxon>Ochrophyta</taxon>
        <taxon>Bacillariophyta</taxon>
        <taxon>Mediophyceae</taxon>
        <taxon>Biddulphiophycidae</taxon>
        <taxon>Eupodiscales</taxon>
        <taxon>Odontellaceae</taxon>
        <taxon>Pseudictyota</taxon>
    </lineage>
</organism>
<name>A0A7R9WEC4_9STRA</name>
<feature type="region of interest" description="Disordered" evidence="1">
    <location>
        <begin position="43"/>
        <end position="118"/>
    </location>
</feature>
<protein>
    <submittedName>
        <fullName evidence="2">Uncharacterized protein</fullName>
    </submittedName>
</protein>
<reference evidence="2" key="1">
    <citation type="submission" date="2021-01" db="EMBL/GenBank/DDBJ databases">
        <authorList>
            <person name="Corre E."/>
            <person name="Pelletier E."/>
            <person name="Niang G."/>
            <person name="Scheremetjew M."/>
            <person name="Finn R."/>
            <person name="Kale V."/>
            <person name="Holt S."/>
            <person name="Cochrane G."/>
            <person name="Meng A."/>
            <person name="Brown T."/>
            <person name="Cohen L."/>
        </authorList>
    </citation>
    <scope>NUCLEOTIDE SEQUENCE</scope>
    <source>
        <strain evidence="2">CCMP147</strain>
    </source>
</reference>